<accession>A0ABN8LMD2</accession>
<dbReference type="EMBL" id="CALNXI010000081">
    <property type="protein sequence ID" value="CAH3018219.1"/>
    <property type="molecule type" value="Genomic_DNA"/>
</dbReference>
<comment type="caution">
    <text evidence="2">The sequence shown here is derived from an EMBL/GenBank/DDBJ whole genome shotgun (WGS) entry which is preliminary data.</text>
</comment>
<dbReference type="PANTHER" id="PTHR24216">
    <property type="entry name" value="PAXILLIN-RELATED"/>
    <property type="match status" value="1"/>
</dbReference>
<proteinExistence type="predicted"/>
<dbReference type="InterPro" id="IPR038765">
    <property type="entry name" value="Papain-like_cys_pep_sf"/>
</dbReference>
<feature type="compositionally biased region" description="Low complexity" evidence="1">
    <location>
        <begin position="396"/>
        <end position="523"/>
    </location>
</feature>
<keyword evidence="3" id="KW-1185">Reference proteome</keyword>
<dbReference type="SUPFAM" id="SSF54001">
    <property type="entry name" value="Cysteine proteinases"/>
    <property type="match status" value="1"/>
</dbReference>
<gene>
    <name evidence="2" type="ORF">PEVE_00042006</name>
</gene>
<feature type="region of interest" description="Disordered" evidence="1">
    <location>
        <begin position="1397"/>
        <end position="1435"/>
    </location>
</feature>
<feature type="region of interest" description="Disordered" evidence="1">
    <location>
        <begin position="396"/>
        <end position="526"/>
    </location>
</feature>
<feature type="compositionally biased region" description="Basic and acidic residues" evidence="1">
    <location>
        <begin position="1420"/>
        <end position="1435"/>
    </location>
</feature>
<dbReference type="Proteomes" id="UP001159427">
    <property type="component" value="Unassembled WGS sequence"/>
</dbReference>
<organism evidence="2 3">
    <name type="scientific">Porites evermanni</name>
    <dbReference type="NCBI Taxonomy" id="104178"/>
    <lineage>
        <taxon>Eukaryota</taxon>
        <taxon>Metazoa</taxon>
        <taxon>Cnidaria</taxon>
        <taxon>Anthozoa</taxon>
        <taxon>Hexacorallia</taxon>
        <taxon>Scleractinia</taxon>
        <taxon>Fungiina</taxon>
        <taxon>Poritidae</taxon>
        <taxon>Porites</taxon>
    </lineage>
</organism>
<dbReference type="Gene3D" id="3.40.395.10">
    <property type="entry name" value="Adenoviral Proteinase, Chain A"/>
    <property type="match status" value="1"/>
</dbReference>
<evidence type="ECO:0000313" key="3">
    <source>
        <dbReference type="Proteomes" id="UP001159427"/>
    </source>
</evidence>
<name>A0ABN8LMD2_9CNID</name>
<protein>
    <recommendedName>
        <fullName evidence="4">Ubiquitin-like protease family profile domain-containing protein</fullName>
    </recommendedName>
</protein>
<evidence type="ECO:0000313" key="2">
    <source>
        <dbReference type="EMBL" id="CAH3018219.1"/>
    </source>
</evidence>
<evidence type="ECO:0008006" key="4">
    <source>
        <dbReference type="Google" id="ProtNLM"/>
    </source>
</evidence>
<reference evidence="2 3" key="1">
    <citation type="submission" date="2022-05" db="EMBL/GenBank/DDBJ databases">
        <authorList>
            <consortium name="Genoscope - CEA"/>
            <person name="William W."/>
        </authorList>
    </citation>
    <scope>NUCLEOTIDE SEQUENCE [LARGE SCALE GENOMIC DNA]</scope>
</reference>
<sequence>MSSRFASKTTVVPPVISTLGEPQLMFLRKADCTTDPTLMRNMPSLNTCQRVRSELYKMQEGSSDEVQQQCKPVARWQNFGTFSRDDIAYFIQQYQIKATKKDVQDEEAWFGQLLTLYSSKANDSIVCNARTFMEHIWMSSPNSTVFSSGISAEQISKLCCDRWLSCDIIDGVFAMINQSNDTHYFAVCTEALIHSVRAQQRLCSTITNKLPQLEYIHFALNVKRINGKVFVGNGNHWTYFVFSTSLDELYYGDSLGWNLPSNLRTVMKPVFEALYTFSGKSFTKPRYPVLMHQPGVAYKHKCGSSCFKAFPLQTCGSACGLTPVFMAAIAGNREELWKHMITERTPNQNVLKDVRKITGVTQNSPLLRAAIMGWFVSSAVTLDAHLIPPSSICNTAADSDTASPSSTSTEFSPSASSMASPSAASKTSPSNANTASPSAASKASPSNASKASPSAASKASPSNANTASPSAASKASPSAASKATPSNANIASPSAASKESPSNAKTASPSSTSTVSRSDTSTAKCTASPSVILSGKRFLPFPGVSKCFYKQQGEIWAKNNSRNLNRMETIWIKKNGETIGECKERNKGTLEENIAELEIAIGIEKRAKRVAELKSIVEVAREIISCLVVPTHGAFDLYWKHKNFHLGTEHKAVYRASDTFVTSSQHLNIAQVIVCGKAYLCEAHNTDIIKLQETLTLMTKEHSEKTFSSEVRKRLNNSFQTSLSCLDTKKDRDIFMGIFAHLTSATNVMRLRTLQSRRAIVRQAVRTDSLFRNYESMKTSVLSVRNDMTNKQQQEFERKKLKNLSAKYFKSICDGRGRRLKCEEFPELPALLEYAFGQQDVLARGGGRLEAHSKLYENTLYKAIDNKTIMREARDVILALADENFDVSLSCLYTYTMNYKKGTNHAKRHHVGRNVNAKISLHKAPSTGDFKHPVNAHWSTSHVNFICDETNQYEASCMIDSKDAKCIINGELPPVLKPGKTWKKTLQVKEVFIFVVDNGPSEAPASTIVQMLLARLVKFLNLDKAVQRSFAEYLSKRNFVEHCHAAENKGLERHEPFSSKQINPCAVPGTDAHKENMEKMATDVRAAIDGTKFNKEPIRCFRGVGDRLVFNDEEGLKYFSSLCNDRKESCDMHYSAVNNDILDLAQKVFYPKPSQDILSATAFLAWIPRHQAEEFFTCGSKDAELLAEEDNSKEFWSKHSLFIENTREELVAICSSKKLLETGKKHELVERIVKATEGESSWKGSCDIYSGSLSQVPSSVAQLNKQPVRFLRAVLRFHGFCPLGTKDELIIRVGLLKGGQIQTAFSRERMELVKRISILRDIYKLLDQEKETKLYIHKRRTFGSDGAVLSTRDKCGLKKVVHEDKLDVQGTVSDILDRLEQSLLKLENAAVEKIGRSVKSRKEMSPAPSKRRKYQASEEEPSRKSTREKQKPKKLEEGWVAEERELITKVGARIHVLWTENELRGTKFKPGWYEGEVQQYDDDDVIRVPYKDGLRGSTRLC</sequence>
<dbReference type="PANTHER" id="PTHR24216:SF65">
    <property type="entry name" value="PAXILLIN-LIKE PROTEIN 1"/>
    <property type="match status" value="1"/>
</dbReference>
<evidence type="ECO:0000256" key="1">
    <source>
        <dbReference type="SAM" id="MobiDB-lite"/>
    </source>
</evidence>